<sequence length="340" mass="37503">MGKRRGSGRATITDVAEHAGVGAITVSRMMRDPSKVSEKLRSRIEKSIRELQYIPDPKARALASGRADVIGVLIPSLSNIIFADTLRAIHDSTQNTPYQVLIGNTRYDAEEENHLLSLFLAQNPAALIVVGIDQSDNSIKLLQEANIPVVQIYEIGQNPIDMSVGLSHIAAGEAMVEHLLDQGFSKIGYLAARLDPRMERRLEAYRKKLKSLESFDPKRVILTNKASSVNIGRELMRQLIGCAPDTDAVICANDDIALGALFECQAQGISVPEQMGIIGFNDLEMMQAAYPSLTSIRTDRYKIGTLAVDKILQRLNGDETDQKQIDTGFELIQRDSTSRR</sequence>
<dbReference type="Proteomes" id="UP000034491">
    <property type="component" value="Unassembled WGS sequence"/>
</dbReference>
<dbReference type="PANTHER" id="PTHR30146:SF2">
    <property type="entry name" value="HTH-TYPE TRANSCRIPTIONAL REGULATOR GNTR"/>
    <property type="match status" value="1"/>
</dbReference>
<dbReference type="GO" id="GO:0003700">
    <property type="term" value="F:DNA-binding transcription factor activity"/>
    <property type="evidence" value="ECO:0007669"/>
    <property type="project" value="TreeGrafter"/>
</dbReference>
<evidence type="ECO:0000256" key="2">
    <source>
        <dbReference type="ARBA" id="ARBA00023125"/>
    </source>
</evidence>
<dbReference type="AlphaFoldDB" id="A0A0M2RAX5"/>
<gene>
    <name evidence="5" type="ORF">WH95_01650</name>
</gene>
<dbReference type="CDD" id="cd01392">
    <property type="entry name" value="HTH_LacI"/>
    <property type="match status" value="1"/>
</dbReference>
<dbReference type="SUPFAM" id="SSF47413">
    <property type="entry name" value="lambda repressor-like DNA-binding domains"/>
    <property type="match status" value="1"/>
</dbReference>
<reference evidence="5 6" key="1">
    <citation type="submission" date="2015-03" db="EMBL/GenBank/DDBJ databases">
        <title>Genome sequence of Kiloniella sp. P1-1, isolated from the gut microflora of Pacific white shrimp, Penaeus vannamei.</title>
        <authorList>
            <person name="Shao Z."/>
            <person name="Wang L."/>
            <person name="Li X."/>
        </authorList>
    </citation>
    <scope>NUCLEOTIDE SEQUENCE [LARGE SCALE GENOMIC DNA]</scope>
    <source>
        <strain evidence="5 6">P1-1</strain>
    </source>
</reference>
<dbReference type="InterPro" id="IPR046335">
    <property type="entry name" value="LacI/GalR-like_sensor"/>
</dbReference>
<evidence type="ECO:0000256" key="3">
    <source>
        <dbReference type="ARBA" id="ARBA00023163"/>
    </source>
</evidence>
<evidence type="ECO:0000256" key="1">
    <source>
        <dbReference type="ARBA" id="ARBA00023015"/>
    </source>
</evidence>
<evidence type="ECO:0000313" key="6">
    <source>
        <dbReference type="Proteomes" id="UP000034491"/>
    </source>
</evidence>
<dbReference type="RefSeq" id="WP_046502038.1">
    <property type="nucleotide sequence ID" value="NZ_LANI01000001.1"/>
</dbReference>
<dbReference type="PROSITE" id="PS00356">
    <property type="entry name" value="HTH_LACI_1"/>
    <property type="match status" value="1"/>
</dbReference>
<dbReference type="CDD" id="cd01575">
    <property type="entry name" value="PBP1_GntR"/>
    <property type="match status" value="1"/>
</dbReference>
<dbReference type="EMBL" id="LANI01000001">
    <property type="protein sequence ID" value="KKJ78796.1"/>
    <property type="molecule type" value="Genomic_DNA"/>
</dbReference>
<dbReference type="STRING" id="1549748.WH95_01650"/>
<keyword evidence="3" id="KW-0804">Transcription</keyword>
<dbReference type="InterPro" id="IPR000843">
    <property type="entry name" value="HTH_LacI"/>
</dbReference>
<dbReference type="OrthoDB" id="7170131at2"/>
<organism evidence="5 6">
    <name type="scientific">Kiloniella litopenaei</name>
    <dbReference type="NCBI Taxonomy" id="1549748"/>
    <lineage>
        <taxon>Bacteria</taxon>
        <taxon>Pseudomonadati</taxon>
        <taxon>Pseudomonadota</taxon>
        <taxon>Alphaproteobacteria</taxon>
        <taxon>Rhodospirillales</taxon>
        <taxon>Kiloniellaceae</taxon>
        <taxon>Kiloniella</taxon>
    </lineage>
</organism>
<keyword evidence="6" id="KW-1185">Reference proteome</keyword>
<keyword evidence="2" id="KW-0238">DNA-binding</keyword>
<dbReference type="Gene3D" id="3.40.50.2300">
    <property type="match status" value="2"/>
</dbReference>
<evidence type="ECO:0000259" key="4">
    <source>
        <dbReference type="PROSITE" id="PS50932"/>
    </source>
</evidence>
<dbReference type="Gene3D" id="1.10.260.40">
    <property type="entry name" value="lambda repressor-like DNA-binding domains"/>
    <property type="match status" value="1"/>
</dbReference>
<comment type="caution">
    <text evidence="5">The sequence shown here is derived from an EMBL/GenBank/DDBJ whole genome shotgun (WGS) entry which is preliminary data.</text>
</comment>
<dbReference type="PANTHER" id="PTHR30146">
    <property type="entry name" value="LACI-RELATED TRANSCRIPTIONAL REPRESSOR"/>
    <property type="match status" value="1"/>
</dbReference>
<keyword evidence="1" id="KW-0805">Transcription regulation</keyword>
<feature type="domain" description="HTH lacI-type" evidence="4">
    <location>
        <begin position="10"/>
        <end position="64"/>
    </location>
</feature>
<accession>A0A0M2RAX5</accession>
<dbReference type="Pfam" id="PF00356">
    <property type="entry name" value="LacI"/>
    <property type="match status" value="1"/>
</dbReference>
<protein>
    <submittedName>
        <fullName evidence="5">Transcriptional regulator</fullName>
    </submittedName>
</protein>
<dbReference type="SMART" id="SM00354">
    <property type="entry name" value="HTH_LACI"/>
    <property type="match status" value="1"/>
</dbReference>
<dbReference type="InterPro" id="IPR028082">
    <property type="entry name" value="Peripla_BP_I"/>
</dbReference>
<dbReference type="InterPro" id="IPR010982">
    <property type="entry name" value="Lambda_DNA-bd_dom_sf"/>
</dbReference>
<dbReference type="SUPFAM" id="SSF53822">
    <property type="entry name" value="Periplasmic binding protein-like I"/>
    <property type="match status" value="1"/>
</dbReference>
<dbReference type="GO" id="GO:0000976">
    <property type="term" value="F:transcription cis-regulatory region binding"/>
    <property type="evidence" value="ECO:0007669"/>
    <property type="project" value="TreeGrafter"/>
</dbReference>
<name>A0A0M2RAX5_9PROT</name>
<proteinExistence type="predicted"/>
<dbReference type="Pfam" id="PF13377">
    <property type="entry name" value="Peripla_BP_3"/>
    <property type="match status" value="1"/>
</dbReference>
<dbReference type="PROSITE" id="PS50932">
    <property type="entry name" value="HTH_LACI_2"/>
    <property type="match status" value="1"/>
</dbReference>
<evidence type="ECO:0000313" key="5">
    <source>
        <dbReference type="EMBL" id="KKJ78796.1"/>
    </source>
</evidence>